<organism evidence="3 4">
    <name type="scientific">Caecibacteroides pullorum</name>
    <dbReference type="NCBI Taxonomy" id="2725562"/>
    <lineage>
        <taxon>Bacteria</taxon>
        <taxon>Pseudomonadati</taxon>
        <taxon>Bacteroidota</taxon>
        <taxon>Bacteroidia</taxon>
        <taxon>Bacteroidales</taxon>
        <taxon>Bacteroidaceae</taxon>
        <taxon>Caecibacteroides</taxon>
    </lineage>
</organism>
<gene>
    <name evidence="3" type="ORF">H6D15_10495</name>
</gene>
<evidence type="ECO:0000313" key="3">
    <source>
        <dbReference type="EMBL" id="MBM6858021.1"/>
    </source>
</evidence>
<dbReference type="Gene3D" id="3.90.550.10">
    <property type="entry name" value="Spore Coat Polysaccharide Biosynthesis Protein SpsA, Chain A"/>
    <property type="match status" value="1"/>
</dbReference>
<feature type="domain" description="Glycosyltransferase 2-like" evidence="2">
    <location>
        <begin position="7"/>
        <end position="124"/>
    </location>
</feature>
<evidence type="ECO:0000313" key="4">
    <source>
        <dbReference type="Proteomes" id="UP000698924"/>
    </source>
</evidence>
<feature type="transmembrane region" description="Helical" evidence="1">
    <location>
        <begin position="221"/>
        <end position="241"/>
    </location>
</feature>
<dbReference type="CDD" id="cd04179">
    <property type="entry name" value="DPM_DPG-synthase_like"/>
    <property type="match status" value="1"/>
</dbReference>
<dbReference type="Pfam" id="PF00535">
    <property type="entry name" value="Glycos_transf_2"/>
    <property type="match status" value="1"/>
</dbReference>
<keyword evidence="1" id="KW-0472">Membrane</keyword>
<dbReference type="InterPro" id="IPR050256">
    <property type="entry name" value="Glycosyltransferase_2"/>
</dbReference>
<keyword evidence="1" id="KW-0812">Transmembrane</keyword>
<evidence type="ECO:0000259" key="2">
    <source>
        <dbReference type="Pfam" id="PF00535"/>
    </source>
</evidence>
<dbReference type="AlphaFoldDB" id="A0AA40ZV16"/>
<accession>A0AA40ZV16</accession>
<comment type="caution">
    <text evidence="3">The sequence shown here is derived from an EMBL/GenBank/DDBJ whole genome shotgun (WGS) entry which is preliminary data.</text>
</comment>
<keyword evidence="1" id="KW-1133">Transmembrane helix</keyword>
<dbReference type="PANTHER" id="PTHR48090:SF7">
    <property type="entry name" value="RFBJ PROTEIN"/>
    <property type="match status" value="1"/>
</dbReference>
<dbReference type="Proteomes" id="UP000698924">
    <property type="component" value="Unassembled WGS sequence"/>
</dbReference>
<dbReference type="EMBL" id="JACJMO010000016">
    <property type="protein sequence ID" value="MBM6858021.1"/>
    <property type="molecule type" value="Genomic_DNA"/>
</dbReference>
<dbReference type="InterPro" id="IPR001173">
    <property type="entry name" value="Glyco_trans_2-like"/>
</dbReference>
<keyword evidence="4" id="KW-1185">Reference proteome</keyword>
<protein>
    <submittedName>
        <fullName evidence="3">Glycosyltransferase family 2 protein</fullName>
    </submittedName>
</protein>
<name>A0AA40ZV16_9BACT</name>
<evidence type="ECO:0000256" key="1">
    <source>
        <dbReference type="SAM" id="Phobius"/>
    </source>
</evidence>
<sequence length="248" mass="27762">MKNLGICVIVPTYNNSGTLQSVIDSCLEWTPFLVIVNDGSTDNTGHLLSFYADNEAVEVVGYSQNKGKGHALRVGFAYARSKGFRYAITIDADGQHFASDIPVFVKAIMDTPDALVIGSRDITAKNMPAGNTFANKFSNFWFKVQTCKSLPDTQTGYRLYPLKQMGTMWWVTSRYEAELEMLVFAAWHGIKLVPVSINVYYPPVGERVSHFRPGMDFFRISVLNTVLCVLAVLYGGPRMLISRIFFKK</sequence>
<dbReference type="PANTHER" id="PTHR48090">
    <property type="entry name" value="UNDECAPRENYL-PHOSPHATE 4-DEOXY-4-FORMAMIDO-L-ARABINOSE TRANSFERASE-RELATED"/>
    <property type="match status" value="1"/>
</dbReference>
<reference evidence="3 4" key="1">
    <citation type="journal article" date="2021" name="Sci. Rep.">
        <title>The distribution of antibiotic resistance genes in chicken gut microbiota commensals.</title>
        <authorList>
            <person name="Juricova H."/>
            <person name="Matiasovicova J."/>
            <person name="Kubasova T."/>
            <person name="Cejkova D."/>
            <person name="Rychlik I."/>
        </authorList>
    </citation>
    <scope>NUCLEOTIDE SEQUENCE [LARGE SCALE GENOMIC DNA]</scope>
    <source>
        <strain evidence="3 4">An421</strain>
    </source>
</reference>
<dbReference type="InterPro" id="IPR029044">
    <property type="entry name" value="Nucleotide-diphossugar_trans"/>
</dbReference>
<dbReference type="RefSeq" id="WP_204969744.1">
    <property type="nucleotide sequence ID" value="NZ_JACJMO010000016.1"/>
</dbReference>
<dbReference type="SUPFAM" id="SSF53448">
    <property type="entry name" value="Nucleotide-diphospho-sugar transferases"/>
    <property type="match status" value="1"/>
</dbReference>
<proteinExistence type="predicted"/>